<feature type="binding site" evidence="10">
    <location>
        <position position="127"/>
    </location>
    <ligand>
        <name>L-citrulline</name>
        <dbReference type="ChEBI" id="CHEBI:57743"/>
    </ligand>
</feature>
<comment type="similarity">
    <text evidence="10">Belongs to the argininosuccinate synthase family. Type 1 subfamily.</text>
</comment>
<dbReference type="InterPro" id="IPR018223">
    <property type="entry name" value="Arginosuc_synth_CS"/>
</dbReference>
<dbReference type="Gene3D" id="3.40.50.620">
    <property type="entry name" value="HUPs"/>
    <property type="match status" value="1"/>
</dbReference>
<dbReference type="GO" id="GO:0005524">
    <property type="term" value="F:ATP binding"/>
    <property type="evidence" value="ECO:0007669"/>
    <property type="project" value="UniProtKB-UniRule"/>
</dbReference>
<dbReference type="CDD" id="cd01999">
    <property type="entry name" value="ASS"/>
    <property type="match status" value="1"/>
</dbReference>
<feature type="binding site" evidence="10">
    <location>
        <position position="175"/>
    </location>
    <ligand>
        <name>L-citrulline</name>
        <dbReference type="ChEBI" id="CHEBI:57743"/>
    </ligand>
</feature>
<evidence type="ECO:0000256" key="1">
    <source>
        <dbReference type="ARBA" id="ARBA00004967"/>
    </source>
</evidence>
<comment type="caution">
    <text evidence="10">Lacks conserved residue(s) required for the propagation of feature annotation.</text>
</comment>
<comment type="subunit">
    <text evidence="2 10">Homotetramer.</text>
</comment>
<feature type="domain" description="Arginosuccinate synthase-like N-terminal" evidence="11">
    <location>
        <begin position="4"/>
        <end position="165"/>
    </location>
</feature>
<dbReference type="Pfam" id="PF00764">
    <property type="entry name" value="Arginosuc_synth"/>
    <property type="match status" value="1"/>
</dbReference>
<dbReference type="GO" id="GO:0005737">
    <property type="term" value="C:cytoplasm"/>
    <property type="evidence" value="ECO:0007669"/>
    <property type="project" value="UniProtKB-SubCell"/>
</dbReference>
<protein>
    <recommendedName>
        <fullName evidence="3 10">Argininosuccinate synthase</fullName>
        <ecNumber evidence="3 10">6.3.4.5</ecNumber>
    </recommendedName>
    <alternativeName>
        <fullName evidence="10">Citrulline--aspartate ligase</fullName>
    </alternativeName>
</protein>
<dbReference type="Proteomes" id="UP000193866">
    <property type="component" value="Unassembled WGS sequence"/>
</dbReference>
<dbReference type="Gene3D" id="3.90.1260.10">
    <property type="entry name" value="Argininosuccinate synthetase, chain A, domain 2"/>
    <property type="match status" value="1"/>
</dbReference>
<dbReference type="PANTHER" id="PTHR11587">
    <property type="entry name" value="ARGININOSUCCINATE SYNTHASE"/>
    <property type="match status" value="1"/>
</dbReference>
<dbReference type="GO" id="GO:0006526">
    <property type="term" value="P:L-arginine biosynthetic process"/>
    <property type="evidence" value="ECO:0007669"/>
    <property type="project" value="UniProtKB-UniRule"/>
</dbReference>
<evidence type="ECO:0000256" key="9">
    <source>
        <dbReference type="ARBA" id="ARBA00022840"/>
    </source>
</evidence>
<gene>
    <name evidence="10" type="primary">argG</name>
    <name evidence="13" type="ORF">AWC16_14510</name>
</gene>
<comment type="caution">
    <text evidence="13">The sequence shown here is derived from an EMBL/GenBank/DDBJ whole genome shotgun (WGS) entry which is preliminary data.</text>
</comment>
<evidence type="ECO:0000256" key="8">
    <source>
        <dbReference type="ARBA" id="ARBA00022741"/>
    </source>
</evidence>
<comment type="pathway">
    <text evidence="1 10">Amino-acid biosynthesis; L-arginine biosynthesis; L-arginine from L-ornithine and carbamoyl phosphate: step 2/3.</text>
</comment>
<evidence type="ECO:0000313" key="14">
    <source>
        <dbReference type="Proteomes" id="UP000193866"/>
    </source>
</evidence>
<feature type="binding site" evidence="10">
    <location>
        <position position="87"/>
    </location>
    <ligand>
        <name>L-citrulline</name>
        <dbReference type="ChEBI" id="CHEBI:57743"/>
    </ligand>
</feature>
<evidence type="ECO:0000256" key="10">
    <source>
        <dbReference type="HAMAP-Rule" id="MF_00005"/>
    </source>
</evidence>
<dbReference type="SUPFAM" id="SSF52402">
    <property type="entry name" value="Adenine nucleotide alpha hydrolases-like"/>
    <property type="match status" value="1"/>
</dbReference>
<dbReference type="NCBIfam" id="TIGR00032">
    <property type="entry name" value="argG"/>
    <property type="match status" value="1"/>
</dbReference>
<keyword evidence="14" id="KW-1185">Reference proteome</keyword>
<keyword evidence="6 10" id="KW-0436">Ligase</keyword>
<evidence type="ECO:0000313" key="13">
    <source>
        <dbReference type="EMBL" id="ORW10220.1"/>
    </source>
</evidence>
<keyword evidence="5 10" id="KW-0055">Arginine biosynthesis</keyword>
<dbReference type="EMBL" id="LQPG01000024">
    <property type="protein sequence ID" value="ORW10220.1"/>
    <property type="molecule type" value="Genomic_DNA"/>
</dbReference>
<dbReference type="EC" id="6.3.4.5" evidence="3 10"/>
<keyword evidence="4 10" id="KW-0963">Cytoplasm</keyword>
<dbReference type="InterPro" id="IPR014729">
    <property type="entry name" value="Rossmann-like_a/b/a_fold"/>
</dbReference>
<dbReference type="GO" id="GO:0000053">
    <property type="term" value="P:argininosuccinate metabolic process"/>
    <property type="evidence" value="ECO:0007669"/>
    <property type="project" value="TreeGrafter"/>
</dbReference>
<dbReference type="Gene3D" id="1.20.5.470">
    <property type="entry name" value="Single helix bin"/>
    <property type="match status" value="1"/>
</dbReference>
<dbReference type="GO" id="GO:0000050">
    <property type="term" value="P:urea cycle"/>
    <property type="evidence" value="ECO:0007669"/>
    <property type="project" value="TreeGrafter"/>
</dbReference>
<dbReference type="RefSeq" id="WP_085265245.1">
    <property type="nucleotide sequence ID" value="NZ_JACKVG010000032.1"/>
</dbReference>
<feature type="binding site" evidence="10">
    <location>
        <position position="124"/>
    </location>
    <ligand>
        <name>L-aspartate</name>
        <dbReference type="ChEBI" id="CHEBI:29991"/>
    </ligand>
</feature>
<reference evidence="13 14" key="1">
    <citation type="submission" date="2016-01" db="EMBL/GenBank/DDBJ databases">
        <title>The new phylogeny of the genus Mycobacterium.</title>
        <authorList>
            <person name="Tarcisio F."/>
            <person name="Conor M."/>
            <person name="Antonella G."/>
            <person name="Elisabetta G."/>
            <person name="Giulia F.S."/>
            <person name="Sara T."/>
            <person name="Anna F."/>
            <person name="Clotilde B."/>
            <person name="Roberto B."/>
            <person name="Veronica D.S."/>
            <person name="Fabio R."/>
            <person name="Monica P."/>
            <person name="Olivier J."/>
            <person name="Enrico T."/>
            <person name="Nicola S."/>
        </authorList>
    </citation>
    <scope>NUCLEOTIDE SEQUENCE [LARGE SCALE GENOMIC DNA]</scope>
    <source>
        <strain evidence="13 14">DSM 45394</strain>
    </source>
</reference>
<dbReference type="OrthoDB" id="9801641at2"/>
<feature type="binding site" evidence="10">
    <location>
        <position position="119"/>
    </location>
    <ligand>
        <name>L-aspartate</name>
        <dbReference type="ChEBI" id="CHEBI:29991"/>
    </ligand>
</feature>
<accession>A0A1X1YGS0</accession>
<dbReference type="HAMAP" id="MF_00005">
    <property type="entry name" value="Arg_succ_synth_type1"/>
    <property type="match status" value="1"/>
</dbReference>
<name>A0A1X1YGS0_9MYCO</name>
<feature type="binding site" evidence="10">
    <location>
        <position position="272"/>
    </location>
    <ligand>
        <name>L-citrulline</name>
        <dbReference type="ChEBI" id="CHEBI:57743"/>
    </ligand>
</feature>
<feature type="binding site" evidence="10">
    <location>
        <position position="123"/>
    </location>
    <ligand>
        <name>L-aspartate</name>
        <dbReference type="ChEBI" id="CHEBI:29991"/>
    </ligand>
</feature>
<feature type="binding site" evidence="10">
    <location>
        <begin position="8"/>
        <end position="16"/>
    </location>
    <ligand>
        <name>ATP</name>
        <dbReference type="ChEBI" id="CHEBI:30616"/>
    </ligand>
</feature>
<evidence type="ECO:0000256" key="7">
    <source>
        <dbReference type="ARBA" id="ARBA00022605"/>
    </source>
</evidence>
<dbReference type="InterPro" id="IPR001518">
    <property type="entry name" value="Arginosuc_synth"/>
</dbReference>
<keyword evidence="7 10" id="KW-0028">Amino-acid biosynthesis</keyword>
<evidence type="ECO:0000256" key="3">
    <source>
        <dbReference type="ARBA" id="ARBA00012286"/>
    </source>
</evidence>
<dbReference type="InterPro" id="IPR048267">
    <property type="entry name" value="Arginosuc_syn_N"/>
</dbReference>
<feature type="domain" description="Arginosuccinate synthase C-terminal" evidence="12">
    <location>
        <begin position="174"/>
        <end position="391"/>
    </location>
</feature>
<organism evidence="13 14">
    <name type="scientific">Mycolicibacter longobardus</name>
    <dbReference type="NCBI Taxonomy" id="1108812"/>
    <lineage>
        <taxon>Bacteria</taxon>
        <taxon>Bacillati</taxon>
        <taxon>Actinomycetota</taxon>
        <taxon>Actinomycetes</taxon>
        <taxon>Mycobacteriales</taxon>
        <taxon>Mycobacteriaceae</taxon>
        <taxon>Mycolicibacter</taxon>
    </lineage>
</organism>
<dbReference type="PROSITE" id="PS00564">
    <property type="entry name" value="ARGININOSUCCIN_SYN_1"/>
    <property type="match status" value="1"/>
</dbReference>
<evidence type="ECO:0000259" key="12">
    <source>
        <dbReference type="Pfam" id="PF20979"/>
    </source>
</evidence>
<evidence type="ECO:0000259" key="11">
    <source>
        <dbReference type="Pfam" id="PF00764"/>
    </source>
</evidence>
<proteinExistence type="inferred from homology"/>
<dbReference type="PANTHER" id="PTHR11587:SF2">
    <property type="entry name" value="ARGININOSUCCINATE SYNTHASE"/>
    <property type="match status" value="1"/>
</dbReference>
<comment type="subcellular location">
    <subcellularLocation>
        <location evidence="10">Cytoplasm</location>
    </subcellularLocation>
</comment>
<sequence>MSERVILAYSGGLDTSVAISWIGKETGREVVAVAIDLGQGGEDMEVVRQRALDCGAVEAVVVDARNEFADEYCLPTIKANALYMDRYPLVSAISRPLIVKHLVEAARSHGGTIVAHGCTGKGNDQVRFEVGFASLAPELDVIAPVRDYAWTREKAIAFAEQNDIPINVTKRSPFSIDQNVWGRAVETGFLEDLWNAPTKDVYDYTEDPTVNFNAPDELIISFDKGRPVAIDGRPLSVLQIIQELNARAGAQGVGRLDVVEDRLVGIKSREIYEAPGAMVLITAHTELEHVTLERELGRYKRGVDRKWGELTYDGLWFSPLKRSLEVFVEDTQQHVSGDIRLVLHGGSIIINGRRSAESLYDFNLATYDEGDTFDQSAARGFVQIHGLSSKISARRDLG</sequence>
<dbReference type="STRING" id="1108812.AWC16_14510"/>
<dbReference type="AlphaFoldDB" id="A0A1X1YGS0"/>
<dbReference type="FunFam" id="3.40.50.620:FF:000038">
    <property type="entry name" value="Argininosuccinate synthase"/>
    <property type="match status" value="1"/>
</dbReference>
<dbReference type="InterPro" id="IPR048268">
    <property type="entry name" value="Arginosuc_syn_C"/>
</dbReference>
<dbReference type="Pfam" id="PF20979">
    <property type="entry name" value="Arginosuc_syn_C"/>
    <property type="match status" value="1"/>
</dbReference>
<feature type="binding site" evidence="10">
    <location>
        <position position="117"/>
    </location>
    <ligand>
        <name>ATP</name>
        <dbReference type="ChEBI" id="CHEBI:30616"/>
    </ligand>
</feature>
<dbReference type="GO" id="GO:0004055">
    <property type="term" value="F:argininosuccinate synthase activity"/>
    <property type="evidence" value="ECO:0007669"/>
    <property type="project" value="UniProtKB-UniRule"/>
</dbReference>
<dbReference type="InterPro" id="IPR024074">
    <property type="entry name" value="AS_cat/multimer_dom_body"/>
</dbReference>
<dbReference type="PROSITE" id="PS00565">
    <property type="entry name" value="ARGININOSUCCIN_SYN_2"/>
    <property type="match status" value="1"/>
</dbReference>
<evidence type="ECO:0000256" key="2">
    <source>
        <dbReference type="ARBA" id="ARBA00011881"/>
    </source>
</evidence>
<dbReference type="NCBIfam" id="NF001770">
    <property type="entry name" value="PRK00509.1"/>
    <property type="match status" value="1"/>
</dbReference>
<keyword evidence="8 10" id="KW-0547">Nucleotide-binding</keyword>
<comment type="catalytic activity">
    <reaction evidence="10">
        <text>L-citrulline + L-aspartate + ATP = 2-(N(omega)-L-arginino)succinate + AMP + diphosphate + H(+)</text>
        <dbReference type="Rhea" id="RHEA:10932"/>
        <dbReference type="ChEBI" id="CHEBI:15378"/>
        <dbReference type="ChEBI" id="CHEBI:29991"/>
        <dbReference type="ChEBI" id="CHEBI:30616"/>
        <dbReference type="ChEBI" id="CHEBI:33019"/>
        <dbReference type="ChEBI" id="CHEBI:57472"/>
        <dbReference type="ChEBI" id="CHEBI:57743"/>
        <dbReference type="ChEBI" id="CHEBI:456215"/>
        <dbReference type="EC" id="6.3.4.5"/>
    </reaction>
</comment>
<evidence type="ECO:0000256" key="5">
    <source>
        <dbReference type="ARBA" id="ARBA00022571"/>
    </source>
</evidence>
<dbReference type="UniPathway" id="UPA00068">
    <property type="reaction ID" value="UER00113"/>
</dbReference>
<evidence type="ECO:0000256" key="4">
    <source>
        <dbReference type="ARBA" id="ARBA00022490"/>
    </source>
</evidence>
<dbReference type="FunFam" id="3.90.1260.10:FF:000007">
    <property type="entry name" value="Argininosuccinate synthase"/>
    <property type="match status" value="1"/>
</dbReference>
<feature type="binding site" evidence="10">
    <location>
        <position position="260"/>
    </location>
    <ligand>
        <name>L-citrulline</name>
        <dbReference type="ChEBI" id="CHEBI:57743"/>
    </ligand>
</feature>
<evidence type="ECO:0000256" key="6">
    <source>
        <dbReference type="ARBA" id="ARBA00022598"/>
    </source>
</evidence>
<feature type="binding site" evidence="10">
    <location>
        <position position="123"/>
    </location>
    <ligand>
        <name>L-citrulline</name>
        <dbReference type="ChEBI" id="CHEBI:57743"/>
    </ligand>
</feature>
<dbReference type="InterPro" id="IPR023434">
    <property type="entry name" value="Arginosuc_synth_type_1_subfam"/>
</dbReference>
<keyword evidence="9 10" id="KW-0067">ATP-binding</keyword>
<dbReference type="SUPFAM" id="SSF69864">
    <property type="entry name" value="Argininosuccinate synthetase, C-terminal domain"/>
    <property type="match status" value="1"/>
</dbReference>